<protein>
    <submittedName>
        <fullName evidence="4">ATP adenylyltransferase-domain-containing protein</fullName>
    </submittedName>
</protein>
<sequence length="298" mass="31750">MTVPPDAMARAAIPANLPELVHTAFTRARASGDVLFFPTQATLINVNSIPFQLRFSPSLASKPRGTQPTAPLPPQSQELANNPKPRVTAAAAAAARFNPFAAPVPPLLIAPLGISHNLVLNKFAVVPEHFILATQAFKPQHHLLEREDLEVAWGCGMLPFQTFAERIGEGVDLLAVYKRLYRKACEVVLGAGQVEEEQEGGEARVDYNLAMTRDVMAIAPRVVEGTPVSVVDADGTRREVGLLSLNGTVLAGTALVKKVEEWEALTAEPGQLVELLGKIGVPSIKEGPGKAAKGTALL</sequence>
<comment type="caution">
    <text evidence="4">The sequence shown here is derived from an EMBL/GenBank/DDBJ whole genome shotgun (WGS) entry which is preliminary data.</text>
</comment>
<evidence type="ECO:0000259" key="2">
    <source>
        <dbReference type="Pfam" id="PF09830"/>
    </source>
</evidence>
<dbReference type="InterPro" id="IPR009163">
    <property type="entry name" value="Ap4A_phos1/2"/>
</dbReference>
<evidence type="ECO:0000259" key="3">
    <source>
        <dbReference type="Pfam" id="PF19327"/>
    </source>
</evidence>
<feature type="domain" description="Ap4A phosphorylase 1/2 N-terminal" evidence="3">
    <location>
        <begin position="14"/>
        <end position="155"/>
    </location>
</feature>
<dbReference type="PANTHER" id="PTHR38420:SF3">
    <property type="entry name" value="5',5'''-P-1,P-4-TETRAPHOSPHATE PHOSPHORYLASE 2"/>
    <property type="match status" value="1"/>
</dbReference>
<dbReference type="InterPro" id="IPR043171">
    <property type="entry name" value="Ap4A_phos1/2-like"/>
</dbReference>
<reference evidence="4" key="2">
    <citation type="submission" date="2023-05" db="EMBL/GenBank/DDBJ databases">
        <authorList>
            <consortium name="Lawrence Berkeley National Laboratory"/>
            <person name="Steindorff A."/>
            <person name="Hensen N."/>
            <person name="Bonometti L."/>
            <person name="Westerberg I."/>
            <person name="Brannstrom I.O."/>
            <person name="Guillou S."/>
            <person name="Cros-Aarteil S."/>
            <person name="Calhoun S."/>
            <person name="Haridas S."/>
            <person name="Kuo A."/>
            <person name="Mondo S."/>
            <person name="Pangilinan J."/>
            <person name="Riley R."/>
            <person name="Labutti K."/>
            <person name="Andreopoulos B."/>
            <person name="Lipzen A."/>
            <person name="Chen C."/>
            <person name="Yanf M."/>
            <person name="Daum C."/>
            <person name="Ng V."/>
            <person name="Clum A."/>
            <person name="Ohm R."/>
            <person name="Martin F."/>
            <person name="Silar P."/>
            <person name="Natvig D."/>
            <person name="Lalanne C."/>
            <person name="Gautier V."/>
            <person name="Ament-Velasquez S.L."/>
            <person name="Kruys A."/>
            <person name="Hutchinson M.I."/>
            <person name="Powell A.J."/>
            <person name="Barry K."/>
            <person name="Miller A.N."/>
            <person name="Grigoriev I.V."/>
            <person name="Debuchy R."/>
            <person name="Gladieux P."/>
            <person name="Thoren M.H."/>
            <person name="Johannesson H."/>
        </authorList>
    </citation>
    <scope>NUCLEOTIDE SEQUENCE</scope>
    <source>
        <strain evidence="4">CBS 103.79</strain>
    </source>
</reference>
<name>A0AAN6MFF8_9PEZI</name>
<organism evidence="4 5">
    <name type="scientific">Staphylotrichum tortipilum</name>
    <dbReference type="NCBI Taxonomy" id="2831512"/>
    <lineage>
        <taxon>Eukaryota</taxon>
        <taxon>Fungi</taxon>
        <taxon>Dikarya</taxon>
        <taxon>Ascomycota</taxon>
        <taxon>Pezizomycotina</taxon>
        <taxon>Sordariomycetes</taxon>
        <taxon>Sordariomycetidae</taxon>
        <taxon>Sordariales</taxon>
        <taxon>Chaetomiaceae</taxon>
        <taxon>Staphylotrichum</taxon>
    </lineage>
</organism>
<dbReference type="PANTHER" id="PTHR38420">
    <property type="entry name" value="AP-4-A PHOSPHORYLASE II"/>
    <property type="match status" value="1"/>
</dbReference>
<feature type="region of interest" description="Disordered" evidence="1">
    <location>
        <begin position="60"/>
        <end position="85"/>
    </location>
</feature>
<feature type="compositionally biased region" description="Polar residues" evidence="1">
    <location>
        <begin position="64"/>
        <end position="80"/>
    </location>
</feature>
<evidence type="ECO:0000256" key="1">
    <source>
        <dbReference type="SAM" id="MobiDB-lite"/>
    </source>
</evidence>
<dbReference type="GO" id="GO:0009117">
    <property type="term" value="P:nucleotide metabolic process"/>
    <property type="evidence" value="ECO:0007669"/>
    <property type="project" value="InterPro"/>
</dbReference>
<evidence type="ECO:0000313" key="4">
    <source>
        <dbReference type="EMBL" id="KAK3899529.1"/>
    </source>
</evidence>
<dbReference type="Proteomes" id="UP001303889">
    <property type="component" value="Unassembled WGS sequence"/>
</dbReference>
<proteinExistence type="predicted"/>
<gene>
    <name evidence="4" type="ORF">C8A05DRAFT_46430</name>
</gene>
<dbReference type="EMBL" id="MU855773">
    <property type="protein sequence ID" value="KAK3899529.1"/>
    <property type="molecule type" value="Genomic_DNA"/>
</dbReference>
<dbReference type="InterPro" id="IPR045759">
    <property type="entry name" value="Ap4A_phos1/2_N"/>
</dbReference>
<dbReference type="AlphaFoldDB" id="A0AAN6MFF8"/>
<reference evidence="4" key="1">
    <citation type="journal article" date="2023" name="Mol. Phylogenet. Evol.">
        <title>Genome-scale phylogeny and comparative genomics of the fungal order Sordariales.</title>
        <authorList>
            <person name="Hensen N."/>
            <person name="Bonometti L."/>
            <person name="Westerberg I."/>
            <person name="Brannstrom I.O."/>
            <person name="Guillou S."/>
            <person name="Cros-Aarteil S."/>
            <person name="Calhoun S."/>
            <person name="Haridas S."/>
            <person name="Kuo A."/>
            <person name="Mondo S."/>
            <person name="Pangilinan J."/>
            <person name="Riley R."/>
            <person name="LaButti K."/>
            <person name="Andreopoulos B."/>
            <person name="Lipzen A."/>
            <person name="Chen C."/>
            <person name="Yan M."/>
            <person name="Daum C."/>
            <person name="Ng V."/>
            <person name="Clum A."/>
            <person name="Steindorff A."/>
            <person name="Ohm R.A."/>
            <person name="Martin F."/>
            <person name="Silar P."/>
            <person name="Natvig D.O."/>
            <person name="Lalanne C."/>
            <person name="Gautier V."/>
            <person name="Ament-Velasquez S.L."/>
            <person name="Kruys A."/>
            <person name="Hutchinson M.I."/>
            <person name="Powell A.J."/>
            <person name="Barry K."/>
            <person name="Miller A.N."/>
            <person name="Grigoriev I.V."/>
            <person name="Debuchy R."/>
            <person name="Gladieux P."/>
            <person name="Hiltunen Thoren M."/>
            <person name="Johannesson H."/>
        </authorList>
    </citation>
    <scope>NUCLEOTIDE SEQUENCE</scope>
    <source>
        <strain evidence="4">CBS 103.79</strain>
    </source>
</reference>
<dbReference type="InterPro" id="IPR019200">
    <property type="entry name" value="ATP_adenylylTrfase_C"/>
</dbReference>
<keyword evidence="5" id="KW-1185">Reference proteome</keyword>
<dbReference type="GO" id="GO:0003877">
    <property type="term" value="F:ATP:ADP adenylyltransferase activity"/>
    <property type="evidence" value="ECO:0007669"/>
    <property type="project" value="InterPro"/>
</dbReference>
<evidence type="ECO:0000313" key="5">
    <source>
        <dbReference type="Proteomes" id="UP001303889"/>
    </source>
</evidence>
<keyword evidence="4" id="KW-0548">Nucleotidyltransferase</keyword>
<dbReference type="Pfam" id="PF19327">
    <property type="entry name" value="Ap4A_phos_N"/>
    <property type="match status" value="1"/>
</dbReference>
<dbReference type="GO" id="GO:0005524">
    <property type="term" value="F:ATP binding"/>
    <property type="evidence" value="ECO:0007669"/>
    <property type="project" value="InterPro"/>
</dbReference>
<feature type="domain" description="ATP adenylyltransferase C-terminal" evidence="2">
    <location>
        <begin position="158"/>
        <end position="282"/>
    </location>
</feature>
<accession>A0AAN6MFF8</accession>
<keyword evidence="4" id="KW-0808">Transferase</keyword>
<dbReference type="Pfam" id="PF09830">
    <property type="entry name" value="ATP_transf"/>
    <property type="match status" value="1"/>
</dbReference>
<dbReference type="Gene3D" id="3.30.428.70">
    <property type="match status" value="2"/>
</dbReference>